<evidence type="ECO:0000256" key="9">
    <source>
        <dbReference type="PROSITE-ProRule" id="PRU00118"/>
    </source>
</evidence>
<evidence type="ECO:0000256" key="4">
    <source>
        <dbReference type="ARBA" id="ARBA00022884"/>
    </source>
</evidence>
<geneLocation type="plastid" evidence="12"/>
<dbReference type="EMBL" id="KP308096">
    <property type="protein sequence ID" value="AJH65864.1"/>
    <property type="molecule type" value="Genomic_DNA"/>
</dbReference>
<dbReference type="NCBIfam" id="TIGR01009">
    <property type="entry name" value="rpsC_bact"/>
    <property type="match status" value="1"/>
</dbReference>
<comment type="subunit">
    <text evidence="2">Part of the 30S ribosomal subunit.</text>
</comment>
<gene>
    <name evidence="12" type="primary">rps3</name>
</gene>
<dbReference type="GO" id="GO:0003735">
    <property type="term" value="F:structural constituent of ribosome"/>
    <property type="evidence" value="ECO:0007669"/>
    <property type="project" value="InterPro"/>
</dbReference>
<dbReference type="SUPFAM" id="SSF54814">
    <property type="entry name" value="Prokaryotic type KH domain (KH-domain type II)"/>
    <property type="match status" value="1"/>
</dbReference>
<dbReference type="InterPro" id="IPR015946">
    <property type="entry name" value="KH_dom-like_a/b"/>
</dbReference>
<dbReference type="PANTHER" id="PTHR11760">
    <property type="entry name" value="30S/40S RIBOSOMAL PROTEIN S3"/>
    <property type="match status" value="1"/>
</dbReference>
<dbReference type="Gene3D" id="3.30.1140.32">
    <property type="entry name" value="Ribosomal protein S3, C-terminal domain"/>
    <property type="match status" value="1"/>
</dbReference>
<evidence type="ECO:0000256" key="10">
    <source>
        <dbReference type="RuleBase" id="RU003624"/>
    </source>
</evidence>
<evidence type="ECO:0000313" key="12">
    <source>
        <dbReference type="EMBL" id="AJH65864.1"/>
    </source>
</evidence>
<dbReference type="HAMAP" id="MF_01309_B">
    <property type="entry name" value="Ribosomal_uS3_B"/>
    <property type="match status" value="1"/>
</dbReference>
<dbReference type="AlphaFoldDB" id="A0A0B5W2I8"/>
<dbReference type="GO" id="GO:0022627">
    <property type="term" value="C:cytosolic small ribosomal subunit"/>
    <property type="evidence" value="ECO:0007669"/>
    <property type="project" value="TreeGrafter"/>
</dbReference>
<evidence type="ECO:0000256" key="5">
    <source>
        <dbReference type="ARBA" id="ARBA00022980"/>
    </source>
</evidence>
<dbReference type="CDD" id="cd02412">
    <property type="entry name" value="KH-II_30S_S3"/>
    <property type="match status" value="1"/>
</dbReference>
<comment type="similarity">
    <text evidence="1 10">Belongs to the universal ribosomal protein uS3 family.</text>
</comment>
<dbReference type="InterPro" id="IPR001351">
    <property type="entry name" value="Ribosomal_uS3_C"/>
</dbReference>
<evidence type="ECO:0000256" key="8">
    <source>
        <dbReference type="ARBA" id="ARBA00035473"/>
    </source>
</evidence>
<dbReference type="SUPFAM" id="SSF54821">
    <property type="entry name" value="Ribosomal protein S3 C-terminal domain"/>
    <property type="match status" value="1"/>
</dbReference>
<dbReference type="Gene3D" id="3.30.300.20">
    <property type="match status" value="1"/>
</dbReference>
<proteinExistence type="inferred from homology"/>
<keyword evidence="6 10" id="KW-0687">Ribonucleoprotein</keyword>
<dbReference type="FunFam" id="3.30.300.20:FF:000001">
    <property type="entry name" value="30S ribosomal protein S3"/>
    <property type="match status" value="1"/>
</dbReference>
<organism evidence="12">
    <name type="scientific">Choreocolax polysiphoniae</name>
    <dbReference type="NCBI Taxonomy" id="282351"/>
    <lineage>
        <taxon>Eukaryota</taxon>
        <taxon>Rhodophyta</taxon>
        <taxon>Florideophyceae</taxon>
        <taxon>Rhodymeniophycidae</taxon>
        <taxon>Gigartinales</taxon>
        <taxon>Choreocolacaceae</taxon>
        <taxon>Choreocolax</taxon>
    </lineage>
</organism>
<dbReference type="PROSITE" id="PS00548">
    <property type="entry name" value="RIBOSOMAL_S3"/>
    <property type="match status" value="1"/>
</dbReference>
<dbReference type="Pfam" id="PF00189">
    <property type="entry name" value="Ribosomal_S3_C"/>
    <property type="match status" value="1"/>
</dbReference>
<dbReference type="GO" id="GO:0006412">
    <property type="term" value="P:translation"/>
    <property type="evidence" value="ECO:0007669"/>
    <property type="project" value="InterPro"/>
</dbReference>
<dbReference type="InterPro" id="IPR004044">
    <property type="entry name" value="KH_dom_type_2"/>
</dbReference>
<dbReference type="InterPro" id="IPR018280">
    <property type="entry name" value="Ribosomal_uS3_CS"/>
</dbReference>
<sequence>MGQKIHPLGFRLIINQSYKSLWFSNMRTYSQFIKEDFIMRSYLKKLFYKSNIADIQIIRRLNQIEINLHIARPGIILGIIKTNITNIKNNLVKKLKTINKIKINIIEISNLDQRAILLSEWISQQLEKRIAFKRVIKQSLQKISKSSIKGIKIQISGRLNGATIARKEWIREGRVPLQTLRANIDYGYTRAYTRYGILGTKVWLFKSKKLLEKI</sequence>
<evidence type="ECO:0000256" key="6">
    <source>
        <dbReference type="ARBA" id="ARBA00023274"/>
    </source>
</evidence>
<evidence type="ECO:0000256" key="7">
    <source>
        <dbReference type="ARBA" id="ARBA00035154"/>
    </source>
</evidence>
<dbReference type="InterPro" id="IPR009019">
    <property type="entry name" value="KH_sf_prok-type"/>
</dbReference>
<evidence type="ECO:0000256" key="1">
    <source>
        <dbReference type="ARBA" id="ARBA00010761"/>
    </source>
</evidence>
<dbReference type="GeneID" id="23629436"/>
<protein>
    <recommendedName>
        <fullName evidence="7">Small ribosomal subunit protein uS3c</fullName>
    </recommendedName>
    <alternativeName>
        <fullName evidence="8">30S ribosomal protein S3, chloroplastic</fullName>
    </alternativeName>
</protein>
<dbReference type="GO" id="GO:0019843">
    <property type="term" value="F:rRNA binding"/>
    <property type="evidence" value="ECO:0007669"/>
    <property type="project" value="UniProtKB-KW"/>
</dbReference>
<dbReference type="InterPro" id="IPR036419">
    <property type="entry name" value="Ribosomal_S3_C_sf"/>
</dbReference>
<dbReference type="InterPro" id="IPR005704">
    <property type="entry name" value="Ribosomal_uS3_bac-typ"/>
</dbReference>
<accession>A0A0B5W2I8</accession>
<dbReference type="InterPro" id="IPR057258">
    <property type="entry name" value="Ribosomal_uS3"/>
</dbReference>
<evidence type="ECO:0000256" key="2">
    <source>
        <dbReference type="ARBA" id="ARBA00011458"/>
    </source>
</evidence>
<keyword evidence="12" id="KW-0934">Plastid</keyword>
<keyword evidence="3" id="KW-0699">rRNA-binding</keyword>
<evidence type="ECO:0000259" key="11">
    <source>
        <dbReference type="PROSITE" id="PS50823"/>
    </source>
</evidence>
<feature type="domain" description="KH type-2" evidence="11">
    <location>
        <begin position="39"/>
        <end position="109"/>
    </location>
</feature>
<name>A0A0B5W2I8_9FLOR</name>
<keyword evidence="5 10" id="KW-0689">Ribosomal protein</keyword>
<dbReference type="PANTHER" id="PTHR11760:SF19">
    <property type="entry name" value="SMALL RIBOSOMAL SUBUNIT PROTEIN US3C"/>
    <property type="match status" value="1"/>
</dbReference>
<dbReference type="RefSeq" id="YP_009122106.1">
    <property type="nucleotide sequence ID" value="NC_026522.1"/>
</dbReference>
<keyword evidence="4 9" id="KW-0694">RNA-binding</keyword>
<reference evidence="12" key="1">
    <citation type="journal article" date="2015" name="J. Phycol.">
        <title>The Choreocolax polysiphoniae plastid forces a reevaluation of the evolutionary pathways to parasitism in red algae.</title>
        <authorList>
            <person name="Salomaki E.D."/>
            <person name="Nickles K.R."/>
            <person name="Lane C.E."/>
        </authorList>
    </citation>
    <scope>NUCLEOTIDE SEQUENCE</scope>
</reference>
<dbReference type="PROSITE" id="PS50823">
    <property type="entry name" value="KH_TYPE_2"/>
    <property type="match status" value="1"/>
</dbReference>
<evidence type="ECO:0000256" key="3">
    <source>
        <dbReference type="ARBA" id="ARBA00022730"/>
    </source>
</evidence>